<dbReference type="InterPro" id="IPR052518">
    <property type="entry name" value="CHR_Transporter"/>
</dbReference>
<reference evidence="8 9" key="1">
    <citation type="submission" date="2018-11" db="EMBL/GenBank/DDBJ databases">
        <title>Genomic Encyclopedia of Type Strains, Phase IV (KMG-IV): sequencing the most valuable type-strain genomes for metagenomic binning, comparative biology and taxonomic classification.</title>
        <authorList>
            <person name="Goeker M."/>
        </authorList>
    </citation>
    <scope>NUCLEOTIDE SEQUENCE [LARGE SCALE GENOMIC DNA]</scope>
    <source>
        <strain evidence="8 9">DSM 26537</strain>
    </source>
</reference>
<evidence type="ECO:0000256" key="3">
    <source>
        <dbReference type="ARBA" id="ARBA00022475"/>
    </source>
</evidence>
<dbReference type="OrthoDB" id="9788907at2"/>
<evidence type="ECO:0000256" key="4">
    <source>
        <dbReference type="ARBA" id="ARBA00022692"/>
    </source>
</evidence>
<feature type="transmembrane region" description="Helical" evidence="7">
    <location>
        <begin position="141"/>
        <end position="162"/>
    </location>
</feature>
<dbReference type="EMBL" id="RJVG01000002">
    <property type="protein sequence ID" value="ROR30395.1"/>
    <property type="molecule type" value="Genomic_DNA"/>
</dbReference>
<comment type="subcellular location">
    <subcellularLocation>
        <location evidence="1">Cell membrane</location>
        <topology evidence="1">Multi-pass membrane protein</topology>
    </subcellularLocation>
</comment>
<evidence type="ECO:0000256" key="2">
    <source>
        <dbReference type="ARBA" id="ARBA00005262"/>
    </source>
</evidence>
<keyword evidence="3" id="KW-1003">Cell membrane</keyword>
<keyword evidence="4 7" id="KW-0812">Transmembrane</keyword>
<evidence type="ECO:0000256" key="6">
    <source>
        <dbReference type="ARBA" id="ARBA00023136"/>
    </source>
</evidence>
<accession>A0A3N1XUT9</accession>
<dbReference type="AlphaFoldDB" id="A0A3N1XUT9"/>
<dbReference type="PANTHER" id="PTHR43663:SF1">
    <property type="entry name" value="CHROMATE TRANSPORTER"/>
    <property type="match status" value="1"/>
</dbReference>
<gene>
    <name evidence="8" type="ORF">EDD66_10246</name>
</gene>
<evidence type="ECO:0000313" key="8">
    <source>
        <dbReference type="EMBL" id="ROR30395.1"/>
    </source>
</evidence>
<evidence type="ECO:0000256" key="5">
    <source>
        <dbReference type="ARBA" id="ARBA00022989"/>
    </source>
</evidence>
<evidence type="ECO:0000256" key="7">
    <source>
        <dbReference type="SAM" id="Phobius"/>
    </source>
</evidence>
<keyword evidence="9" id="KW-1185">Reference proteome</keyword>
<protein>
    <submittedName>
        <fullName evidence="8">Chromate transporter</fullName>
    </submittedName>
</protein>
<feature type="transmembrane region" description="Helical" evidence="7">
    <location>
        <begin position="174"/>
        <end position="203"/>
    </location>
</feature>
<evidence type="ECO:0000313" key="9">
    <source>
        <dbReference type="Proteomes" id="UP000273083"/>
    </source>
</evidence>
<dbReference type="GO" id="GO:0015109">
    <property type="term" value="F:chromate transmembrane transporter activity"/>
    <property type="evidence" value="ECO:0007669"/>
    <property type="project" value="InterPro"/>
</dbReference>
<dbReference type="RefSeq" id="WP_123608104.1">
    <property type="nucleotide sequence ID" value="NZ_RJVG01000002.1"/>
</dbReference>
<feature type="transmembrane region" description="Helical" evidence="7">
    <location>
        <begin position="34"/>
        <end position="60"/>
    </location>
</feature>
<sequence>MELEKDIELQSDIGEKEVETHKRTDAKKEHRGKLLITLFLNTLYISTFTFGGGFVIITFMKRKFVDDLKWINEQEMLDMSALAQSSPGAIAVNAAILIGWKICGFPGMIVAVIGTILPPMVILAVLSFFYTAFAGNGYVALLLKGMQAGVAAVILDVVWGLGGNVIKERSKLSIIIMLTGFVAAFVFDINVIYIILAASMIGICKAILPRRQGVKS</sequence>
<dbReference type="Proteomes" id="UP000273083">
    <property type="component" value="Unassembled WGS sequence"/>
</dbReference>
<dbReference type="GO" id="GO:0005886">
    <property type="term" value="C:plasma membrane"/>
    <property type="evidence" value="ECO:0007669"/>
    <property type="project" value="UniProtKB-SubCell"/>
</dbReference>
<name>A0A3N1XUT9_9FIRM</name>
<feature type="transmembrane region" description="Helical" evidence="7">
    <location>
        <begin position="108"/>
        <end position="129"/>
    </location>
</feature>
<comment type="caution">
    <text evidence="8">The sequence shown here is derived from an EMBL/GenBank/DDBJ whole genome shotgun (WGS) entry which is preliminary data.</text>
</comment>
<proteinExistence type="inferred from homology"/>
<keyword evidence="6 7" id="KW-0472">Membrane</keyword>
<organism evidence="8 9">
    <name type="scientific">Mobilisporobacter senegalensis</name>
    <dbReference type="NCBI Taxonomy" id="1329262"/>
    <lineage>
        <taxon>Bacteria</taxon>
        <taxon>Bacillati</taxon>
        <taxon>Bacillota</taxon>
        <taxon>Clostridia</taxon>
        <taxon>Lachnospirales</taxon>
        <taxon>Lachnospiraceae</taxon>
        <taxon>Mobilisporobacter</taxon>
    </lineage>
</organism>
<dbReference type="PANTHER" id="PTHR43663">
    <property type="entry name" value="CHROMATE TRANSPORT PROTEIN-RELATED"/>
    <property type="match status" value="1"/>
</dbReference>
<evidence type="ECO:0000256" key="1">
    <source>
        <dbReference type="ARBA" id="ARBA00004651"/>
    </source>
</evidence>
<dbReference type="InterPro" id="IPR003370">
    <property type="entry name" value="Chromate_transpt"/>
</dbReference>
<comment type="similarity">
    <text evidence="2">Belongs to the chromate ion transporter (CHR) (TC 2.A.51) family.</text>
</comment>
<keyword evidence="5 7" id="KW-1133">Transmembrane helix</keyword>
<dbReference type="Pfam" id="PF02417">
    <property type="entry name" value="Chromate_transp"/>
    <property type="match status" value="1"/>
</dbReference>